<dbReference type="Pfam" id="PF22817">
    <property type="entry name" value="ApeP-like"/>
    <property type="match status" value="1"/>
</dbReference>
<organism evidence="1 2">
    <name type="scientific">Idiomarina piscisalsi</name>
    <dbReference type="NCBI Taxonomy" id="1096243"/>
    <lineage>
        <taxon>Bacteria</taxon>
        <taxon>Pseudomonadati</taxon>
        <taxon>Pseudomonadota</taxon>
        <taxon>Gammaproteobacteria</taxon>
        <taxon>Alteromonadales</taxon>
        <taxon>Idiomarinaceae</taxon>
        <taxon>Idiomarina</taxon>
    </lineage>
</organism>
<reference evidence="1 2" key="1">
    <citation type="journal article" date="2011" name="Front. Microbiol.">
        <title>Genomic signatures of strain selection and enhancement in Bacillus atrophaeus var. globigii, a historical biowarfare simulant.</title>
        <authorList>
            <person name="Gibbons H.S."/>
            <person name="Broomall S.M."/>
            <person name="McNew L.A."/>
            <person name="Daligault H."/>
            <person name="Chapman C."/>
            <person name="Bruce D."/>
            <person name="Karavis M."/>
            <person name="Krepps M."/>
            <person name="McGregor P.A."/>
            <person name="Hong C."/>
            <person name="Park K.H."/>
            <person name="Akmal A."/>
            <person name="Feldman A."/>
            <person name="Lin J.S."/>
            <person name="Chang W.E."/>
            <person name="Higgs B.W."/>
            <person name="Demirev P."/>
            <person name="Lindquist J."/>
            <person name="Liem A."/>
            <person name="Fochler E."/>
            <person name="Read T.D."/>
            <person name="Tapia R."/>
            <person name="Johnson S."/>
            <person name="Bishop-Lilly K.A."/>
            <person name="Detter C."/>
            <person name="Han C."/>
            <person name="Sozhamannan S."/>
            <person name="Rosenzweig C.N."/>
            <person name="Skowronski E.W."/>
        </authorList>
    </citation>
    <scope>NUCLEOTIDE SEQUENCE [LARGE SCALE GENOMIC DNA]</scope>
    <source>
        <strain evidence="1 2">TPS4-2</strain>
    </source>
</reference>
<dbReference type="Gene3D" id="3.10.129.10">
    <property type="entry name" value="Hotdog Thioesterase"/>
    <property type="match status" value="1"/>
</dbReference>
<dbReference type="InterPro" id="IPR029069">
    <property type="entry name" value="HotDog_dom_sf"/>
</dbReference>
<name>A0A432YSB0_9GAMM</name>
<comment type="caution">
    <text evidence="1">The sequence shown here is derived from an EMBL/GenBank/DDBJ whole genome shotgun (WGS) entry which is preliminary data.</text>
</comment>
<gene>
    <name evidence="1" type="ORF">CWI73_07220</name>
</gene>
<sequence length="152" mass="16962">MTYTLNELIKHQPPMKLIDELISVDDTKGRCRLTVTEDNLFYNDVLKGLPAHVGIELMAQSIAAVAGNRRKSSGDDIKLGFLLGTRKYTCDIECFDVGQSYDVDVEEIHAEESGLSVFECSISQQEAVVAKARLNVYQPPDEKAFIEENYGD</sequence>
<dbReference type="Proteomes" id="UP000288361">
    <property type="component" value="Unassembled WGS sequence"/>
</dbReference>
<dbReference type="EMBL" id="PIQA01000004">
    <property type="protein sequence ID" value="RUO64476.1"/>
    <property type="molecule type" value="Genomic_DNA"/>
</dbReference>
<dbReference type="AlphaFoldDB" id="A0A432YSB0"/>
<dbReference type="PIRSF" id="PIRSF020565">
    <property type="entry name" value="3Ho_Ac_ACP_DH_prd"/>
    <property type="match status" value="1"/>
</dbReference>
<dbReference type="SUPFAM" id="SSF54637">
    <property type="entry name" value="Thioesterase/thiol ester dehydrase-isomerase"/>
    <property type="match status" value="1"/>
</dbReference>
<evidence type="ECO:0000313" key="2">
    <source>
        <dbReference type="Proteomes" id="UP000288361"/>
    </source>
</evidence>
<proteinExistence type="predicted"/>
<protein>
    <submittedName>
        <fullName evidence="1">Hydroxymyristoyl-ACP dehydratase</fullName>
    </submittedName>
</protein>
<dbReference type="InterPro" id="IPR016776">
    <property type="entry name" value="ApeP-like_dehydratase"/>
</dbReference>
<dbReference type="RefSeq" id="WP_126752160.1">
    <property type="nucleotide sequence ID" value="NZ_JBHUMT010000001.1"/>
</dbReference>
<evidence type="ECO:0000313" key="1">
    <source>
        <dbReference type="EMBL" id="RUO64476.1"/>
    </source>
</evidence>
<accession>A0A432YSB0</accession>
<dbReference type="CDD" id="cd01289">
    <property type="entry name" value="FabA_like"/>
    <property type="match status" value="1"/>
</dbReference>